<dbReference type="Gene3D" id="1.10.10.10">
    <property type="entry name" value="Winged helix-like DNA-binding domain superfamily/Winged helix DNA-binding domain"/>
    <property type="match status" value="1"/>
</dbReference>
<dbReference type="InterPro" id="IPR036097">
    <property type="entry name" value="HisK_dim/P_sf"/>
</dbReference>
<gene>
    <name evidence="17" type="ORF">Shyd_83640</name>
</gene>
<feature type="compositionally biased region" description="Basic residues" evidence="12">
    <location>
        <begin position="366"/>
        <end position="389"/>
    </location>
</feature>
<dbReference type="PANTHER" id="PTHR45436">
    <property type="entry name" value="SENSOR HISTIDINE KINASE YKOH"/>
    <property type="match status" value="1"/>
</dbReference>
<comment type="caution">
    <text evidence="17">The sequence shown here is derived from an EMBL/GenBank/DDBJ whole genome shotgun (WGS) entry which is preliminary data.</text>
</comment>
<dbReference type="InterPro" id="IPR036388">
    <property type="entry name" value="WH-like_DNA-bd_sf"/>
</dbReference>
<evidence type="ECO:0000256" key="8">
    <source>
        <dbReference type="ARBA" id="ARBA00022989"/>
    </source>
</evidence>
<dbReference type="SMART" id="SM00448">
    <property type="entry name" value="REC"/>
    <property type="match status" value="1"/>
</dbReference>
<dbReference type="Gene3D" id="1.10.287.130">
    <property type="match status" value="1"/>
</dbReference>
<evidence type="ECO:0000256" key="10">
    <source>
        <dbReference type="ARBA" id="ARBA00023125"/>
    </source>
</evidence>
<dbReference type="Pfam" id="PF00512">
    <property type="entry name" value="HisKA"/>
    <property type="match status" value="1"/>
</dbReference>
<dbReference type="InterPro" id="IPR050428">
    <property type="entry name" value="TCS_sensor_his_kinase"/>
</dbReference>
<name>A0ABQ3PPP5_9ACTN</name>
<dbReference type="CDD" id="cd06225">
    <property type="entry name" value="HAMP"/>
    <property type="match status" value="1"/>
</dbReference>
<evidence type="ECO:0000256" key="5">
    <source>
        <dbReference type="ARBA" id="ARBA00022679"/>
    </source>
</evidence>
<dbReference type="Gene3D" id="3.40.50.2300">
    <property type="match status" value="1"/>
</dbReference>
<feature type="domain" description="Response regulatory" evidence="15">
    <location>
        <begin position="411"/>
        <end position="531"/>
    </location>
</feature>
<dbReference type="EC" id="2.7.13.3" evidence="3"/>
<feature type="region of interest" description="Disordered" evidence="12">
    <location>
        <begin position="584"/>
        <end position="612"/>
    </location>
</feature>
<dbReference type="SUPFAM" id="SSF46894">
    <property type="entry name" value="C-terminal effector domain of the bipartite response regulators"/>
    <property type="match status" value="1"/>
</dbReference>
<dbReference type="Pfam" id="PF00072">
    <property type="entry name" value="Response_reg"/>
    <property type="match status" value="1"/>
</dbReference>
<evidence type="ECO:0000256" key="2">
    <source>
        <dbReference type="ARBA" id="ARBA00004236"/>
    </source>
</evidence>
<evidence type="ECO:0000256" key="7">
    <source>
        <dbReference type="ARBA" id="ARBA00022777"/>
    </source>
</evidence>
<feature type="domain" description="Histidine kinase" evidence="14">
    <location>
        <begin position="204"/>
        <end position="347"/>
    </location>
</feature>
<comment type="catalytic activity">
    <reaction evidence="1">
        <text>ATP + protein L-histidine = ADP + protein N-phospho-L-histidine.</text>
        <dbReference type="EC" id="2.7.13.3"/>
    </reaction>
</comment>
<keyword evidence="7" id="KW-0418">Kinase</keyword>
<dbReference type="InterPro" id="IPR005467">
    <property type="entry name" value="His_kinase_dom"/>
</dbReference>
<dbReference type="InterPro" id="IPR003660">
    <property type="entry name" value="HAMP_dom"/>
</dbReference>
<reference evidence="17" key="1">
    <citation type="submission" date="2024-05" db="EMBL/GenBank/DDBJ databases">
        <title>Whole genome shotgun sequence of Streptomyces hydrogenans NBRC 13475.</title>
        <authorList>
            <person name="Komaki H."/>
            <person name="Tamura T."/>
        </authorList>
    </citation>
    <scope>NUCLEOTIDE SEQUENCE</scope>
    <source>
        <strain evidence="17">NBRC 13475</strain>
    </source>
</reference>
<keyword evidence="8 13" id="KW-1133">Transmembrane helix</keyword>
<evidence type="ECO:0000259" key="16">
    <source>
        <dbReference type="PROSITE" id="PS50885"/>
    </source>
</evidence>
<proteinExistence type="predicted"/>
<dbReference type="SMART" id="SM00388">
    <property type="entry name" value="HisKA"/>
    <property type="match status" value="1"/>
</dbReference>
<dbReference type="SUPFAM" id="SSF52172">
    <property type="entry name" value="CheY-like"/>
    <property type="match status" value="1"/>
</dbReference>
<evidence type="ECO:0000256" key="4">
    <source>
        <dbReference type="ARBA" id="ARBA00022553"/>
    </source>
</evidence>
<dbReference type="SMART" id="SM00304">
    <property type="entry name" value="HAMP"/>
    <property type="match status" value="1"/>
</dbReference>
<dbReference type="InterPro" id="IPR011006">
    <property type="entry name" value="CheY-like_superfamily"/>
</dbReference>
<dbReference type="SUPFAM" id="SSF47384">
    <property type="entry name" value="Homodimeric domain of signal transducing histidine kinase"/>
    <property type="match status" value="1"/>
</dbReference>
<keyword evidence="18" id="KW-1185">Reference proteome</keyword>
<keyword evidence="5" id="KW-0808">Transferase</keyword>
<dbReference type="EMBL" id="BNDW01000111">
    <property type="protein sequence ID" value="GHI26993.1"/>
    <property type="molecule type" value="Genomic_DNA"/>
</dbReference>
<dbReference type="SUPFAM" id="SSF158472">
    <property type="entry name" value="HAMP domain-like"/>
    <property type="match status" value="1"/>
</dbReference>
<comment type="subcellular location">
    <subcellularLocation>
        <location evidence="2">Cell membrane</location>
    </subcellularLocation>
</comment>
<keyword evidence="13" id="KW-0472">Membrane</keyword>
<dbReference type="InterPro" id="IPR036890">
    <property type="entry name" value="HATPase_C_sf"/>
</dbReference>
<protein>
    <recommendedName>
        <fullName evidence="3">histidine kinase</fullName>
        <ecNumber evidence="3">2.7.13.3</ecNumber>
    </recommendedName>
</protein>
<feature type="region of interest" description="Disordered" evidence="12">
    <location>
        <begin position="342"/>
        <end position="404"/>
    </location>
</feature>
<dbReference type="PANTHER" id="PTHR45436:SF5">
    <property type="entry name" value="SENSOR HISTIDINE KINASE TRCS"/>
    <property type="match status" value="1"/>
</dbReference>
<evidence type="ECO:0000313" key="18">
    <source>
        <dbReference type="Proteomes" id="UP001052739"/>
    </source>
</evidence>
<dbReference type="CDD" id="cd00082">
    <property type="entry name" value="HisKA"/>
    <property type="match status" value="1"/>
</dbReference>
<dbReference type="Gene3D" id="3.30.565.10">
    <property type="entry name" value="Histidine kinase-like ATPase, C-terminal domain"/>
    <property type="match status" value="1"/>
</dbReference>
<keyword evidence="10" id="KW-0238">DNA-binding</keyword>
<dbReference type="InterPro" id="IPR001789">
    <property type="entry name" value="Sig_transdc_resp-reg_receiver"/>
</dbReference>
<evidence type="ECO:0000256" key="11">
    <source>
        <dbReference type="PROSITE-ProRule" id="PRU00169"/>
    </source>
</evidence>
<evidence type="ECO:0000256" key="1">
    <source>
        <dbReference type="ARBA" id="ARBA00000085"/>
    </source>
</evidence>
<dbReference type="InterPro" id="IPR003661">
    <property type="entry name" value="HisK_dim/P_dom"/>
</dbReference>
<evidence type="ECO:0000259" key="15">
    <source>
        <dbReference type="PROSITE" id="PS50110"/>
    </source>
</evidence>
<dbReference type="PROSITE" id="PS50885">
    <property type="entry name" value="HAMP"/>
    <property type="match status" value="1"/>
</dbReference>
<dbReference type="PROSITE" id="PS50110">
    <property type="entry name" value="RESPONSE_REGULATORY"/>
    <property type="match status" value="1"/>
</dbReference>
<evidence type="ECO:0000259" key="14">
    <source>
        <dbReference type="PROSITE" id="PS50109"/>
    </source>
</evidence>
<keyword evidence="6 13" id="KW-0812">Transmembrane</keyword>
<accession>A0ABQ3PPP5</accession>
<evidence type="ECO:0000256" key="3">
    <source>
        <dbReference type="ARBA" id="ARBA00012438"/>
    </source>
</evidence>
<keyword evidence="9" id="KW-0902">Two-component regulatory system</keyword>
<sequence>MAQGVDPATGRRFTDPEALLRVFLQRQYSDPDEELLGLVGTGGPGPRVVRQSRDVPSALPLHLDRPALDAVAAAPESSGRIDRARGEVRWAKVPIETGGPASAFVVAFHADRRQAIADEAFRILLAISGVALLLTTGIGWVVAGRILAPVRVVRTTAAELTERDLTQRIPVQGKDDIAALAATFNAMLDRLERAFAGQRQFVDDAGHELRTPITIVRGHLELMGDDPAERAETVRLVTDELDRMSRIVEDLLLLAKAERPDFVRTEDVQLAELTADVFVKARALGDRDWVLDGVADREASLDAQRITQAMVQLAQNAVQHTVPGARIAIGSRTAAGRIELYVRRPGPRGPGAGRGGDLRALPTGHRPARRQHQRSRSGARHRPGHRRGAPGRLGRAPPDPGRRRHFRTCLRGVSIEPHPDRRGRGAHRLLRREGLRANGFTTSVAADGDTALALARTGAFDLVVLDIGLPGRDGFTVLRELREARVTLPVLVLTARDSVRDTVAGLEGGADDWMTKPFRFEELLARIRLRLRTAARAPEVTVLRSGDLGLDLRTRRARSGDRTVDLTAREFVLLELFLRHPGRCSPGSRSSPTCGGTTSTPAPTSWTSTSGRCGRSWARSGWRRCGAWGTRLP</sequence>
<feature type="compositionally biased region" description="Low complexity" evidence="12">
    <location>
        <begin position="584"/>
        <end position="611"/>
    </location>
</feature>
<dbReference type="Pfam" id="PF00672">
    <property type="entry name" value="HAMP"/>
    <property type="match status" value="1"/>
</dbReference>
<keyword evidence="4 11" id="KW-0597">Phosphoprotein</keyword>
<evidence type="ECO:0000256" key="12">
    <source>
        <dbReference type="SAM" id="MobiDB-lite"/>
    </source>
</evidence>
<feature type="domain" description="HAMP" evidence="16">
    <location>
        <begin position="144"/>
        <end position="196"/>
    </location>
</feature>
<evidence type="ECO:0000313" key="17">
    <source>
        <dbReference type="EMBL" id="GHI26993.1"/>
    </source>
</evidence>
<organism evidence="17 18">
    <name type="scientific">Streptomyces hydrogenans</name>
    <dbReference type="NCBI Taxonomy" id="1873719"/>
    <lineage>
        <taxon>Bacteria</taxon>
        <taxon>Bacillati</taxon>
        <taxon>Actinomycetota</taxon>
        <taxon>Actinomycetes</taxon>
        <taxon>Kitasatosporales</taxon>
        <taxon>Streptomycetaceae</taxon>
        <taxon>Streptomyces</taxon>
    </lineage>
</organism>
<dbReference type="Gene3D" id="6.10.250.690">
    <property type="match status" value="1"/>
</dbReference>
<dbReference type="InterPro" id="IPR016032">
    <property type="entry name" value="Sig_transdc_resp-reg_C-effctor"/>
</dbReference>
<feature type="modified residue" description="4-aspartylphosphate" evidence="11">
    <location>
        <position position="466"/>
    </location>
</feature>
<evidence type="ECO:0000256" key="6">
    <source>
        <dbReference type="ARBA" id="ARBA00022692"/>
    </source>
</evidence>
<dbReference type="SUPFAM" id="SSF55874">
    <property type="entry name" value="ATPase domain of HSP90 chaperone/DNA topoisomerase II/histidine kinase"/>
    <property type="match status" value="1"/>
</dbReference>
<evidence type="ECO:0000256" key="13">
    <source>
        <dbReference type="SAM" id="Phobius"/>
    </source>
</evidence>
<dbReference type="PROSITE" id="PS50109">
    <property type="entry name" value="HIS_KIN"/>
    <property type="match status" value="1"/>
</dbReference>
<dbReference type="CDD" id="cd17574">
    <property type="entry name" value="REC_OmpR"/>
    <property type="match status" value="1"/>
</dbReference>
<dbReference type="Gene3D" id="6.10.340.10">
    <property type="match status" value="1"/>
</dbReference>
<evidence type="ECO:0000256" key="9">
    <source>
        <dbReference type="ARBA" id="ARBA00023012"/>
    </source>
</evidence>
<dbReference type="Proteomes" id="UP001052739">
    <property type="component" value="Unassembled WGS sequence"/>
</dbReference>
<feature type="transmembrane region" description="Helical" evidence="13">
    <location>
        <begin position="123"/>
        <end position="143"/>
    </location>
</feature>